<dbReference type="AlphaFoldDB" id="A0A9W8JV79"/>
<dbReference type="OrthoDB" id="3066350at2759"/>
<keyword evidence="2" id="KW-1185">Reference proteome</keyword>
<name>A0A9W8JV79_9AGAR</name>
<proteinExistence type="predicted"/>
<reference evidence="1" key="1">
    <citation type="submission" date="2022-07" db="EMBL/GenBank/DDBJ databases">
        <title>Genome Sequence of Agrocybe chaxingu.</title>
        <authorList>
            <person name="Buettner E."/>
        </authorList>
    </citation>
    <scope>NUCLEOTIDE SEQUENCE</scope>
    <source>
        <strain evidence="1">MP-N11</strain>
    </source>
</reference>
<dbReference type="EMBL" id="JANKHO010003404">
    <property type="protein sequence ID" value="KAJ3483829.1"/>
    <property type="molecule type" value="Genomic_DNA"/>
</dbReference>
<gene>
    <name evidence="1" type="ORF">NLJ89_g12030</name>
</gene>
<accession>A0A9W8JV79</accession>
<evidence type="ECO:0000313" key="2">
    <source>
        <dbReference type="Proteomes" id="UP001148786"/>
    </source>
</evidence>
<comment type="caution">
    <text evidence="1">The sequence shown here is derived from an EMBL/GenBank/DDBJ whole genome shotgun (WGS) entry which is preliminary data.</text>
</comment>
<dbReference type="Proteomes" id="UP001148786">
    <property type="component" value="Unassembled WGS sequence"/>
</dbReference>
<organism evidence="1 2">
    <name type="scientific">Agrocybe chaxingu</name>
    <dbReference type="NCBI Taxonomy" id="84603"/>
    <lineage>
        <taxon>Eukaryota</taxon>
        <taxon>Fungi</taxon>
        <taxon>Dikarya</taxon>
        <taxon>Basidiomycota</taxon>
        <taxon>Agaricomycotina</taxon>
        <taxon>Agaricomycetes</taxon>
        <taxon>Agaricomycetidae</taxon>
        <taxon>Agaricales</taxon>
        <taxon>Agaricineae</taxon>
        <taxon>Strophariaceae</taxon>
        <taxon>Agrocybe</taxon>
    </lineage>
</organism>
<protein>
    <submittedName>
        <fullName evidence="1">Uncharacterized protein</fullName>
    </submittedName>
</protein>
<evidence type="ECO:0000313" key="1">
    <source>
        <dbReference type="EMBL" id="KAJ3483829.1"/>
    </source>
</evidence>
<sequence length="150" mass="16984">MVQGEDLGVEWQNLVQAWITFERGEGFEETVKGKLGASGRPGVIGDWIQRKRSPSYRPNITHLPTYEGEYLKWWASVQPEWRVSSRGDVLFGKMEGNWDVLRKPGVNGICSAMAGLFYWGLGVQSAKKSKRKWLTAVADCTTALTHLRRQ</sequence>